<evidence type="ECO:0000313" key="21">
    <source>
        <dbReference type="Proteomes" id="UP000515158"/>
    </source>
</evidence>
<evidence type="ECO:0000256" key="11">
    <source>
        <dbReference type="ARBA" id="ARBA00023170"/>
    </source>
</evidence>
<comment type="similarity">
    <text evidence="2">Belongs to the ligand-gated ion channel (TC 1.A.9) family. Acetylcholine receptor (TC 1.A.9.1) subfamily.</text>
</comment>
<evidence type="ECO:0000259" key="19">
    <source>
        <dbReference type="Pfam" id="PF02931"/>
    </source>
</evidence>
<keyword evidence="6 17" id="KW-1133">Transmembrane helix</keyword>
<reference evidence="22" key="1">
    <citation type="submission" date="2025-08" db="UniProtKB">
        <authorList>
            <consortium name="RefSeq"/>
        </authorList>
    </citation>
    <scope>IDENTIFICATION</scope>
    <source>
        <tissue evidence="22">Total insect</tissue>
    </source>
</reference>
<comment type="subcellular location">
    <subcellularLocation>
        <location evidence="16">Postsynaptic cell membrane</location>
        <topology evidence="16">Multi-pass membrane protein</topology>
    </subcellularLocation>
</comment>
<feature type="region of interest" description="Disordered" evidence="18">
    <location>
        <begin position="356"/>
        <end position="417"/>
    </location>
</feature>
<gene>
    <name evidence="22" type="primary">LOC117641486</name>
</gene>
<dbReference type="CDD" id="cd18997">
    <property type="entry name" value="LGIC_ECD_nAChR"/>
    <property type="match status" value="1"/>
</dbReference>
<evidence type="ECO:0000259" key="20">
    <source>
        <dbReference type="Pfam" id="PF02932"/>
    </source>
</evidence>
<evidence type="ECO:0000256" key="10">
    <source>
        <dbReference type="ARBA" id="ARBA00023157"/>
    </source>
</evidence>
<keyword evidence="3 17" id="KW-0813">Transport</keyword>
<sequence length="500" mass="56462">MMAASTAALLGLLLCGLLCGPGLCDEMEYQLTRYLMDRYDASVRPVENASMPLQVTFGVSLHHIIDVDEKNQILTTNCWLTQIWKDHHLRWNSSEYNGINVVRIPYTRVWKPDIILYNNADSQYSTAAINTNVIVYSNGMVTWLSHGIYRSSCDIDVEFFPFDIQACNMKWASWTYDGYQLDLVKQTEEGDVSNYQANGEFDLVSFDAMKHVEYYSCCPEPYPDITYVIRIRRRPLFYVFNLILPCILINCIALLVFYVPSESGEKVTLGISALLSMTVFLMTIRESLPPTEKTPLISLYYGVSICLVSFASGLSVVTLNVYHRGVRGTGVPPIIKTMVLQHLARLVFLRFEPRDKAKGPHQGDVTRLGPRPDKWMPEDAANADPQQMSPRFSIRQRPNASRTPDGRPDGPAWAGHNSNSGVLSGAFSEDLEAQFVRVLVRVNATIERNEARLAEQERRETAELEWKQVALVLDRFLLWLFMATTAIASTVILCGSPYGP</sequence>
<keyword evidence="15 17" id="KW-0407">Ion channel</keyword>
<dbReference type="PANTHER" id="PTHR18945">
    <property type="entry name" value="NEUROTRANSMITTER GATED ION CHANNEL"/>
    <property type="match status" value="1"/>
</dbReference>
<feature type="transmembrane region" description="Helical" evidence="17">
    <location>
        <begin position="299"/>
        <end position="322"/>
    </location>
</feature>
<dbReference type="PRINTS" id="PR00252">
    <property type="entry name" value="NRIONCHANNEL"/>
</dbReference>
<evidence type="ECO:0000256" key="17">
    <source>
        <dbReference type="RuleBase" id="RU000687"/>
    </source>
</evidence>
<feature type="domain" description="Neurotransmitter-gated ion-channel ligand-binding" evidence="19">
    <location>
        <begin position="29"/>
        <end position="235"/>
    </location>
</feature>
<feature type="domain" description="Neurotransmitter-gated ion-channel transmembrane" evidence="20">
    <location>
        <begin position="242"/>
        <end position="492"/>
    </location>
</feature>
<keyword evidence="14" id="KW-1071">Ligand-gated ion channel</keyword>
<evidence type="ECO:0000256" key="15">
    <source>
        <dbReference type="ARBA" id="ARBA00023303"/>
    </source>
</evidence>
<evidence type="ECO:0000256" key="13">
    <source>
        <dbReference type="ARBA" id="ARBA00023257"/>
    </source>
</evidence>
<comment type="function">
    <text evidence="1">After binding acetylcholine, the AChR responds by an extensive change in conformation that affects all subunits and leads to opening of an ion-conducting channel across the plasma membrane.</text>
</comment>
<feature type="transmembrane region" description="Helical" evidence="17">
    <location>
        <begin position="236"/>
        <end position="260"/>
    </location>
</feature>
<evidence type="ECO:0000256" key="18">
    <source>
        <dbReference type="SAM" id="MobiDB-lite"/>
    </source>
</evidence>
<feature type="compositionally biased region" description="Polar residues" evidence="18">
    <location>
        <begin position="384"/>
        <end position="402"/>
    </location>
</feature>
<dbReference type="InterPro" id="IPR036734">
    <property type="entry name" value="Neur_chan_lig-bd_sf"/>
</dbReference>
<keyword evidence="21" id="KW-1185">Reference proteome</keyword>
<dbReference type="InterPro" id="IPR038050">
    <property type="entry name" value="Neuro_actylchol_rec"/>
</dbReference>
<evidence type="ECO:0000256" key="16">
    <source>
        <dbReference type="ARBA" id="ARBA00034104"/>
    </source>
</evidence>
<protein>
    <submittedName>
        <fullName evidence="22">Neuronal acetylcholine receptor subunit alpha-10-like</fullName>
    </submittedName>
</protein>
<dbReference type="InterPro" id="IPR036719">
    <property type="entry name" value="Neuro-gated_channel_TM_sf"/>
</dbReference>
<dbReference type="GeneID" id="117641486"/>
<dbReference type="RefSeq" id="XP_034234744.1">
    <property type="nucleotide sequence ID" value="XM_034378853.1"/>
</dbReference>
<evidence type="ECO:0000256" key="1">
    <source>
        <dbReference type="ARBA" id="ARBA00003328"/>
    </source>
</evidence>
<keyword evidence="12" id="KW-0325">Glycoprotein</keyword>
<dbReference type="SUPFAM" id="SSF63712">
    <property type="entry name" value="Nicotinic receptor ligand binding domain-like"/>
    <property type="match status" value="1"/>
</dbReference>
<feature type="chain" id="PRO_5028511362" evidence="17">
    <location>
        <begin position="25"/>
        <end position="500"/>
    </location>
</feature>
<dbReference type="Pfam" id="PF02932">
    <property type="entry name" value="Neur_chan_memb"/>
    <property type="match status" value="1"/>
</dbReference>
<keyword evidence="9 17" id="KW-0472">Membrane</keyword>
<dbReference type="FunFam" id="2.70.170.10:FF:000016">
    <property type="entry name" value="Nicotinic acetylcholine receptor subunit"/>
    <property type="match status" value="1"/>
</dbReference>
<dbReference type="OrthoDB" id="5975154at2759"/>
<keyword evidence="5 17" id="KW-0812">Transmembrane</keyword>
<evidence type="ECO:0000256" key="3">
    <source>
        <dbReference type="ARBA" id="ARBA00022448"/>
    </source>
</evidence>
<evidence type="ECO:0000256" key="7">
    <source>
        <dbReference type="ARBA" id="ARBA00023018"/>
    </source>
</evidence>
<dbReference type="Proteomes" id="UP000515158">
    <property type="component" value="Unplaced"/>
</dbReference>
<evidence type="ECO:0000256" key="6">
    <source>
        <dbReference type="ARBA" id="ARBA00022989"/>
    </source>
</evidence>
<evidence type="ECO:0000256" key="14">
    <source>
        <dbReference type="ARBA" id="ARBA00023286"/>
    </source>
</evidence>
<dbReference type="PRINTS" id="PR00254">
    <property type="entry name" value="NICOTINICR"/>
</dbReference>
<keyword evidence="13" id="KW-0628">Postsynaptic cell membrane</keyword>
<keyword evidence="8 17" id="KW-0406">Ion transport</keyword>
<dbReference type="InterPro" id="IPR006029">
    <property type="entry name" value="Neurotrans-gated_channel_TM"/>
</dbReference>
<dbReference type="InterPro" id="IPR002394">
    <property type="entry name" value="Nicotinic_acetylcholine_rcpt"/>
</dbReference>
<evidence type="ECO:0000256" key="4">
    <source>
        <dbReference type="ARBA" id="ARBA00022475"/>
    </source>
</evidence>
<dbReference type="InterPro" id="IPR006202">
    <property type="entry name" value="Neur_chan_lig-bd"/>
</dbReference>
<dbReference type="Gene3D" id="1.20.58.390">
    <property type="entry name" value="Neurotransmitter-gated ion-channel transmembrane domain"/>
    <property type="match status" value="2"/>
</dbReference>
<organism evidence="22">
    <name type="scientific">Thrips palmi</name>
    <name type="common">Melon thrips</name>
    <dbReference type="NCBI Taxonomy" id="161013"/>
    <lineage>
        <taxon>Eukaryota</taxon>
        <taxon>Metazoa</taxon>
        <taxon>Ecdysozoa</taxon>
        <taxon>Arthropoda</taxon>
        <taxon>Hexapoda</taxon>
        <taxon>Insecta</taxon>
        <taxon>Pterygota</taxon>
        <taxon>Neoptera</taxon>
        <taxon>Paraneoptera</taxon>
        <taxon>Thysanoptera</taxon>
        <taxon>Terebrantia</taxon>
        <taxon>Thripoidea</taxon>
        <taxon>Thripidae</taxon>
        <taxon>Thrips</taxon>
    </lineage>
</organism>
<name>A0A6P8ZJ51_THRPL</name>
<dbReference type="GO" id="GO:0022848">
    <property type="term" value="F:acetylcholine-gated monoatomic cation-selective channel activity"/>
    <property type="evidence" value="ECO:0007669"/>
    <property type="project" value="InterPro"/>
</dbReference>
<evidence type="ECO:0000256" key="12">
    <source>
        <dbReference type="ARBA" id="ARBA00023180"/>
    </source>
</evidence>
<evidence type="ECO:0000256" key="9">
    <source>
        <dbReference type="ARBA" id="ARBA00023136"/>
    </source>
</evidence>
<evidence type="ECO:0000256" key="5">
    <source>
        <dbReference type="ARBA" id="ARBA00022692"/>
    </source>
</evidence>
<dbReference type="GO" id="GO:0004888">
    <property type="term" value="F:transmembrane signaling receptor activity"/>
    <property type="evidence" value="ECO:0007669"/>
    <property type="project" value="InterPro"/>
</dbReference>
<dbReference type="AlphaFoldDB" id="A0A6P8ZJ51"/>
<dbReference type="SUPFAM" id="SSF90112">
    <property type="entry name" value="Neurotransmitter-gated ion-channel transmembrane pore"/>
    <property type="match status" value="1"/>
</dbReference>
<dbReference type="PROSITE" id="PS00236">
    <property type="entry name" value="NEUROTR_ION_CHANNEL"/>
    <property type="match status" value="1"/>
</dbReference>
<keyword evidence="17" id="KW-0732">Signal</keyword>
<dbReference type="FunFam" id="1.20.58.390:FF:000073">
    <property type="entry name" value="Neuronal acetylcholine receptor subunit alpha-9-II"/>
    <property type="match status" value="1"/>
</dbReference>
<keyword evidence="11" id="KW-0675">Receptor</keyword>
<evidence type="ECO:0000256" key="2">
    <source>
        <dbReference type="ARBA" id="ARBA00009237"/>
    </source>
</evidence>
<evidence type="ECO:0000256" key="8">
    <source>
        <dbReference type="ARBA" id="ARBA00023065"/>
    </source>
</evidence>
<feature type="transmembrane region" description="Helical" evidence="17">
    <location>
        <begin position="476"/>
        <end position="498"/>
    </location>
</feature>
<keyword evidence="10" id="KW-1015">Disulfide bond</keyword>
<keyword evidence="4" id="KW-1003">Cell membrane</keyword>
<dbReference type="InterPro" id="IPR018000">
    <property type="entry name" value="Neurotransmitter_ion_chnl_CS"/>
</dbReference>
<accession>A0A6P8ZJ51</accession>
<dbReference type="InParanoid" id="A0A6P8ZJ51"/>
<dbReference type="Pfam" id="PF02931">
    <property type="entry name" value="Neur_chan_LBD"/>
    <property type="match status" value="1"/>
</dbReference>
<proteinExistence type="inferred from homology"/>
<dbReference type="CDD" id="cd19051">
    <property type="entry name" value="LGIC_TM_cation"/>
    <property type="match status" value="1"/>
</dbReference>
<dbReference type="NCBIfam" id="TIGR00860">
    <property type="entry name" value="LIC"/>
    <property type="match status" value="1"/>
</dbReference>
<keyword evidence="7" id="KW-0770">Synapse</keyword>
<dbReference type="Gene3D" id="2.70.170.10">
    <property type="entry name" value="Neurotransmitter-gated ion-channel ligand-binding domain"/>
    <property type="match status" value="1"/>
</dbReference>
<dbReference type="KEGG" id="tpal:117641486"/>
<evidence type="ECO:0000313" key="22">
    <source>
        <dbReference type="RefSeq" id="XP_034234744.1"/>
    </source>
</evidence>
<comment type="caution">
    <text evidence="17">Lacks conserved residue(s) required for the propagation of feature annotation.</text>
</comment>
<feature type="signal peptide" evidence="17">
    <location>
        <begin position="1"/>
        <end position="24"/>
    </location>
</feature>
<dbReference type="GO" id="GO:0045211">
    <property type="term" value="C:postsynaptic membrane"/>
    <property type="evidence" value="ECO:0007669"/>
    <property type="project" value="UniProtKB-SubCell"/>
</dbReference>
<dbReference type="InterPro" id="IPR006201">
    <property type="entry name" value="Neur_channel"/>
</dbReference>